<sequence length="125" mass="14446">MRKKIGRFLSHPNHQVAAATCLAERFRELRCSVTKPSLFLNGRSELKLQPQLPSEYDEELFALRDNKKLVVVGCEGTAVNTGWKNGLIRRIEIHLRKSLRWAVCLLHFNELPFRQYLDGKSTINL</sequence>
<dbReference type="Proteomes" id="UP000499080">
    <property type="component" value="Unassembled WGS sequence"/>
</dbReference>
<dbReference type="AlphaFoldDB" id="A0A4Y2HWI2"/>
<keyword evidence="2" id="KW-1185">Reference proteome</keyword>
<evidence type="ECO:0000313" key="1">
    <source>
        <dbReference type="EMBL" id="GBM69658.1"/>
    </source>
</evidence>
<protein>
    <recommendedName>
        <fullName evidence="3">DUF4817 domain-containing protein</fullName>
    </recommendedName>
</protein>
<organism evidence="1 2">
    <name type="scientific">Araneus ventricosus</name>
    <name type="common">Orbweaver spider</name>
    <name type="synonym">Epeira ventricosa</name>
    <dbReference type="NCBI Taxonomy" id="182803"/>
    <lineage>
        <taxon>Eukaryota</taxon>
        <taxon>Metazoa</taxon>
        <taxon>Ecdysozoa</taxon>
        <taxon>Arthropoda</taxon>
        <taxon>Chelicerata</taxon>
        <taxon>Arachnida</taxon>
        <taxon>Araneae</taxon>
        <taxon>Araneomorphae</taxon>
        <taxon>Entelegynae</taxon>
        <taxon>Araneoidea</taxon>
        <taxon>Araneidae</taxon>
        <taxon>Araneus</taxon>
    </lineage>
</organism>
<name>A0A4Y2HWI2_ARAVE</name>
<proteinExistence type="predicted"/>
<accession>A0A4Y2HWI2</accession>
<dbReference type="EMBL" id="BGPR01002207">
    <property type="protein sequence ID" value="GBM69658.1"/>
    <property type="molecule type" value="Genomic_DNA"/>
</dbReference>
<evidence type="ECO:0008006" key="3">
    <source>
        <dbReference type="Google" id="ProtNLM"/>
    </source>
</evidence>
<gene>
    <name evidence="1" type="ORF">AVEN_124441_1</name>
</gene>
<reference evidence="1 2" key="1">
    <citation type="journal article" date="2019" name="Sci. Rep.">
        <title>Orb-weaving spider Araneus ventricosus genome elucidates the spidroin gene catalogue.</title>
        <authorList>
            <person name="Kono N."/>
            <person name="Nakamura H."/>
            <person name="Ohtoshi R."/>
            <person name="Moran D.A.P."/>
            <person name="Shinohara A."/>
            <person name="Yoshida Y."/>
            <person name="Fujiwara M."/>
            <person name="Mori M."/>
            <person name="Tomita M."/>
            <person name="Arakawa K."/>
        </authorList>
    </citation>
    <scope>NUCLEOTIDE SEQUENCE [LARGE SCALE GENOMIC DNA]</scope>
</reference>
<comment type="caution">
    <text evidence="1">The sequence shown here is derived from an EMBL/GenBank/DDBJ whole genome shotgun (WGS) entry which is preliminary data.</text>
</comment>
<evidence type="ECO:0000313" key="2">
    <source>
        <dbReference type="Proteomes" id="UP000499080"/>
    </source>
</evidence>